<dbReference type="PANTHER" id="PTHR43794">
    <property type="entry name" value="AMINOHYDROLASE SSNA-RELATED"/>
    <property type="match status" value="1"/>
</dbReference>
<protein>
    <submittedName>
        <fullName evidence="6">5-methylthioadenosine/S-adenosylhomocysteine deaminase</fullName>
    </submittedName>
</protein>
<evidence type="ECO:0000256" key="2">
    <source>
        <dbReference type="ARBA" id="ARBA00022723"/>
    </source>
</evidence>
<dbReference type="OrthoDB" id="9807210at2"/>
<dbReference type="Gene3D" id="2.30.40.10">
    <property type="entry name" value="Urease, subunit C, domain 1"/>
    <property type="match status" value="1"/>
</dbReference>
<evidence type="ECO:0000256" key="3">
    <source>
        <dbReference type="ARBA" id="ARBA00022801"/>
    </source>
</evidence>
<dbReference type="SUPFAM" id="SSF51556">
    <property type="entry name" value="Metallo-dependent hydrolases"/>
    <property type="match status" value="1"/>
</dbReference>
<evidence type="ECO:0000256" key="1">
    <source>
        <dbReference type="ARBA" id="ARBA00006745"/>
    </source>
</evidence>
<comment type="similarity">
    <text evidence="1">Belongs to the metallo-dependent hydrolases superfamily. ATZ/TRZ family.</text>
</comment>
<dbReference type="InterPro" id="IPR050287">
    <property type="entry name" value="MTA/SAH_deaminase"/>
</dbReference>
<dbReference type="FunFam" id="3.20.20.140:FF:000014">
    <property type="entry name" value="5-methylthioadenosine/S-adenosylhomocysteine deaminase"/>
    <property type="match status" value="1"/>
</dbReference>
<keyword evidence="4" id="KW-0862">Zinc</keyword>
<evidence type="ECO:0000259" key="5">
    <source>
        <dbReference type="Pfam" id="PF01979"/>
    </source>
</evidence>
<dbReference type="GO" id="GO:0046872">
    <property type="term" value="F:metal ion binding"/>
    <property type="evidence" value="ECO:0007669"/>
    <property type="project" value="UniProtKB-KW"/>
</dbReference>
<keyword evidence="3" id="KW-0378">Hydrolase</keyword>
<dbReference type="RefSeq" id="WP_123769550.1">
    <property type="nucleotide sequence ID" value="NZ_RKQN01000001.1"/>
</dbReference>
<gene>
    <name evidence="6" type="ORF">EDC50_1252</name>
</gene>
<keyword evidence="7" id="KW-1185">Reference proteome</keyword>
<dbReference type="PANTHER" id="PTHR43794:SF11">
    <property type="entry name" value="AMIDOHYDROLASE-RELATED DOMAIN-CONTAINING PROTEIN"/>
    <property type="match status" value="1"/>
</dbReference>
<dbReference type="InterPro" id="IPR032466">
    <property type="entry name" value="Metal_Hydrolase"/>
</dbReference>
<evidence type="ECO:0000256" key="4">
    <source>
        <dbReference type="ARBA" id="ARBA00022833"/>
    </source>
</evidence>
<evidence type="ECO:0000313" key="7">
    <source>
        <dbReference type="Proteomes" id="UP000269708"/>
    </source>
</evidence>
<dbReference type="InterPro" id="IPR006680">
    <property type="entry name" value="Amidohydro-rel"/>
</dbReference>
<keyword evidence="2" id="KW-0479">Metal-binding</keyword>
<dbReference type="EMBL" id="RKQN01000001">
    <property type="protein sequence ID" value="RPE82048.1"/>
    <property type="molecule type" value="Genomic_DNA"/>
</dbReference>
<accession>A0A3N4VH09</accession>
<evidence type="ECO:0000313" key="6">
    <source>
        <dbReference type="EMBL" id="RPE82048.1"/>
    </source>
</evidence>
<dbReference type="AlphaFoldDB" id="A0A3N4VH09"/>
<dbReference type="Pfam" id="PF01979">
    <property type="entry name" value="Amidohydro_1"/>
    <property type="match status" value="1"/>
</dbReference>
<dbReference type="GO" id="GO:0019239">
    <property type="term" value="F:deaminase activity"/>
    <property type="evidence" value="ECO:0007669"/>
    <property type="project" value="UniProtKB-ARBA"/>
</dbReference>
<organism evidence="6 7">
    <name type="scientific">Vulcaniibacterium tengchongense</name>
    <dbReference type="NCBI Taxonomy" id="1273429"/>
    <lineage>
        <taxon>Bacteria</taxon>
        <taxon>Pseudomonadati</taxon>
        <taxon>Pseudomonadota</taxon>
        <taxon>Gammaproteobacteria</taxon>
        <taxon>Lysobacterales</taxon>
        <taxon>Lysobacteraceae</taxon>
        <taxon>Vulcaniibacterium</taxon>
    </lineage>
</organism>
<dbReference type="InterPro" id="IPR011059">
    <property type="entry name" value="Metal-dep_hydrolase_composite"/>
</dbReference>
<dbReference type="Gene3D" id="3.20.20.140">
    <property type="entry name" value="Metal-dependent hydrolases"/>
    <property type="match status" value="1"/>
</dbReference>
<dbReference type="SUPFAM" id="SSF51338">
    <property type="entry name" value="Composite domain of metallo-dependent hydrolases"/>
    <property type="match status" value="1"/>
</dbReference>
<name>A0A3N4VH09_9GAMM</name>
<sequence>MTAAPRPEACDLLIEAGWVVPVEPHAVVLEEHAVAIADGAILAVLPTREARARYAAQETVSRPDAALIPGLVNAHAHNPMTLLRGIADDLPLMEWLQGHIWPIEGAVIGPEFVADGIALAIAEMLRGGTTCCNENYFFPDVQAAVYKRHGFRARVGLPVIDFPTAWAKTAEEYFDRAGEVHDQWRDDPLVATAFAPHAPYTVSDANFERIRMLADQLDVPVHLHTHETAREVEESHAKLGQRPLARLDRLGLVNDRLVAVHMTQLTEAEIELCAQRGVTVVHCPESNLKLASGFCPVGKLEKAGVTIAIGTDGCASNNDLDMFGETRTAALLAKAVANDAAAFDAASALRAATLGGARALGFEGLVGSIEPGKQADLVCVDLGRVETQPLHHVISQLIYATGRHQVVDVWIAGKRKLRDGVLVDVDVAALLANARQWRTRIASIRLT</sequence>
<dbReference type="GO" id="GO:0016814">
    <property type="term" value="F:hydrolase activity, acting on carbon-nitrogen (but not peptide) bonds, in cyclic amidines"/>
    <property type="evidence" value="ECO:0007669"/>
    <property type="project" value="UniProtKB-ARBA"/>
</dbReference>
<feature type="domain" description="Amidohydrolase-related" evidence="5">
    <location>
        <begin position="67"/>
        <end position="415"/>
    </location>
</feature>
<dbReference type="NCBIfam" id="NF006549">
    <property type="entry name" value="PRK09045.1"/>
    <property type="match status" value="1"/>
</dbReference>
<comment type="caution">
    <text evidence="6">The sequence shown here is derived from an EMBL/GenBank/DDBJ whole genome shotgun (WGS) entry which is preliminary data.</text>
</comment>
<reference evidence="6 7" key="1">
    <citation type="submission" date="2018-11" db="EMBL/GenBank/DDBJ databases">
        <title>Genomic Encyclopedia of Type Strains, Phase IV (KMG-IV): sequencing the most valuable type-strain genomes for metagenomic binning, comparative biology and taxonomic classification.</title>
        <authorList>
            <person name="Goeker M."/>
        </authorList>
    </citation>
    <scope>NUCLEOTIDE SEQUENCE [LARGE SCALE GENOMIC DNA]</scope>
    <source>
        <strain evidence="6 7">DSM 25623</strain>
    </source>
</reference>
<dbReference type="CDD" id="cd01298">
    <property type="entry name" value="ATZ_TRZ_like"/>
    <property type="match status" value="1"/>
</dbReference>
<proteinExistence type="inferred from homology"/>
<dbReference type="Proteomes" id="UP000269708">
    <property type="component" value="Unassembled WGS sequence"/>
</dbReference>